<dbReference type="Proteomes" id="UP000267251">
    <property type="component" value="Unassembled WGS sequence"/>
</dbReference>
<evidence type="ECO:0000256" key="2">
    <source>
        <dbReference type="ARBA" id="ARBA00006244"/>
    </source>
</evidence>
<evidence type="ECO:0000256" key="3">
    <source>
        <dbReference type="ARBA" id="ARBA00022692"/>
    </source>
</evidence>
<dbReference type="InterPro" id="IPR040236">
    <property type="entry name" value="TMEM198"/>
</dbReference>
<evidence type="ECO:0000256" key="1">
    <source>
        <dbReference type="ARBA" id="ARBA00004141"/>
    </source>
</evidence>
<feature type="chain" id="PRO_5020262236" description="Transmembrane protein 198" evidence="8">
    <location>
        <begin position="40"/>
        <end position="269"/>
    </location>
</feature>
<dbReference type="OrthoDB" id="102260at2759"/>
<keyword evidence="8" id="KW-0732">Signal</keyword>
<dbReference type="Pfam" id="PF13886">
    <property type="entry name" value="TM7S3_TM198"/>
    <property type="match status" value="1"/>
</dbReference>
<keyword evidence="5 7" id="KW-0472">Membrane</keyword>
<evidence type="ECO:0000259" key="9">
    <source>
        <dbReference type="Pfam" id="PF13886"/>
    </source>
</evidence>
<feature type="transmembrane region" description="Helical" evidence="7">
    <location>
        <begin position="74"/>
        <end position="94"/>
    </location>
</feature>
<protein>
    <recommendedName>
        <fullName evidence="6">Transmembrane protein 198</fullName>
    </recommendedName>
</protein>
<keyword evidence="11" id="KW-1185">Reference proteome</keyword>
<keyword evidence="4 7" id="KW-1133">Transmembrane helix</keyword>
<feature type="transmembrane region" description="Helical" evidence="7">
    <location>
        <begin position="158"/>
        <end position="176"/>
    </location>
</feature>
<dbReference type="GO" id="GO:0005886">
    <property type="term" value="C:plasma membrane"/>
    <property type="evidence" value="ECO:0007669"/>
    <property type="project" value="TreeGrafter"/>
</dbReference>
<evidence type="ECO:0000256" key="8">
    <source>
        <dbReference type="SAM" id="SignalP"/>
    </source>
</evidence>
<comment type="similarity">
    <text evidence="2">Belongs to the TMEM198 family.</text>
</comment>
<gene>
    <name evidence="10" type="ORF">BJ684DRAFT_21708</name>
</gene>
<keyword evidence="3 7" id="KW-0812">Transmembrane</keyword>
<sequence length="269" mass="29069">MPRLSPASAALRSFQSLLQHLFFLIVLLLTTTCVSPVAADGGPVPAVNIIAGIACIIVGLFLAFFGFRFFRPILFLVGFIAFGLVTYIVCINVSPITPEDTTKRVIYLVLIIVLGLIGGILMAIFWRVALFLVGLLGGFFLAMFILSLAPNGLIPEPLFRGIFIVLLSIICSFLIFKFERPVVIISTAIIGAFLFILGVDFFAHAGFSDIVTQALSSTGSYSASGRTYGMIAGLAITAVLGMIVQFSFFKGLFRRDKSAYNTSNRADNV</sequence>
<comment type="subcellular location">
    <subcellularLocation>
        <location evidence="1">Membrane</location>
        <topology evidence="1">Multi-pass membrane protein</topology>
    </subcellularLocation>
</comment>
<feature type="domain" description="TM7S3/TM198-like" evidence="9">
    <location>
        <begin position="52"/>
        <end position="246"/>
    </location>
</feature>
<feature type="transmembrane region" description="Helical" evidence="7">
    <location>
        <begin position="130"/>
        <end position="152"/>
    </location>
</feature>
<proteinExistence type="inferred from homology"/>
<dbReference type="InterPro" id="IPR025256">
    <property type="entry name" value="TM7S3/TM198-like_dom"/>
</dbReference>
<evidence type="ECO:0000313" key="10">
    <source>
        <dbReference type="EMBL" id="RKP11711.1"/>
    </source>
</evidence>
<reference evidence="11" key="1">
    <citation type="journal article" date="2018" name="Nat. Microbiol.">
        <title>Leveraging single-cell genomics to expand the fungal tree of life.</title>
        <authorList>
            <person name="Ahrendt S.R."/>
            <person name="Quandt C.A."/>
            <person name="Ciobanu D."/>
            <person name="Clum A."/>
            <person name="Salamov A."/>
            <person name="Andreopoulos B."/>
            <person name="Cheng J.F."/>
            <person name="Woyke T."/>
            <person name="Pelin A."/>
            <person name="Henrissat B."/>
            <person name="Reynolds N.K."/>
            <person name="Benny G.L."/>
            <person name="Smith M.E."/>
            <person name="James T.Y."/>
            <person name="Grigoriev I.V."/>
        </authorList>
    </citation>
    <scope>NUCLEOTIDE SEQUENCE [LARGE SCALE GENOMIC DNA]</scope>
</reference>
<dbReference type="PANTHER" id="PTHR31247">
    <property type="entry name" value="TRANSMEMBRANE PROTEIN 198 FAMILY MEMBER"/>
    <property type="match status" value="1"/>
</dbReference>
<organism evidence="10 11">
    <name type="scientific">Piptocephalis cylindrospora</name>
    <dbReference type="NCBI Taxonomy" id="1907219"/>
    <lineage>
        <taxon>Eukaryota</taxon>
        <taxon>Fungi</taxon>
        <taxon>Fungi incertae sedis</taxon>
        <taxon>Zoopagomycota</taxon>
        <taxon>Zoopagomycotina</taxon>
        <taxon>Zoopagomycetes</taxon>
        <taxon>Zoopagales</taxon>
        <taxon>Piptocephalidaceae</taxon>
        <taxon>Piptocephalis</taxon>
    </lineage>
</organism>
<feature type="transmembrane region" description="Helical" evidence="7">
    <location>
        <begin position="106"/>
        <end position="125"/>
    </location>
</feature>
<evidence type="ECO:0000256" key="7">
    <source>
        <dbReference type="SAM" id="Phobius"/>
    </source>
</evidence>
<evidence type="ECO:0000313" key="11">
    <source>
        <dbReference type="Proteomes" id="UP000267251"/>
    </source>
</evidence>
<feature type="transmembrane region" description="Helical" evidence="7">
    <location>
        <begin position="49"/>
        <end position="67"/>
    </location>
</feature>
<dbReference type="PANTHER" id="PTHR31247:SF5">
    <property type="entry name" value="DUF4203 DOMAIN-CONTAINING PROTEIN"/>
    <property type="match status" value="1"/>
</dbReference>
<evidence type="ECO:0000256" key="4">
    <source>
        <dbReference type="ARBA" id="ARBA00022989"/>
    </source>
</evidence>
<name>A0A4P9Y0X9_9FUNG</name>
<evidence type="ECO:0000256" key="6">
    <source>
        <dbReference type="ARBA" id="ARBA00049737"/>
    </source>
</evidence>
<dbReference type="EMBL" id="KZ988703">
    <property type="protein sequence ID" value="RKP11711.1"/>
    <property type="molecule type" value="Genomic_DNA"/>
</dbReference>
<accession>A0A4P9Y0X9</accession>
<feature type="signal peptide" evidence="8">
    <location>
        <begin position="1"/>
        <end position="39"/>
    </location>
</feature>
<feature type="transmembrane region" description="Helical" evidence="7">
    <location>
        <begin position="227"/>
        <end position="249"/>
    </location>
</feature>
<dbReference type="AlphaFoldDB" id="A0A4P9Y0X9"/>
<evidence type="ECO:0000256" key="5">
    <source>
        <dbReference type="ARBA" id="ARBA00023136"/>
    </source>
</evidence>
<feature type="transmembrane region" description="Helical" evidence="7">
    <location>
        <begin position="183"/>
        <end position="207"/>
    </location>
</feature>